<dbReference type="Proteomes" id="UP000016935">
    <property type="component" value="Unassembled WGS sequence"/>
</dbReference>
<dbReference type="eggNOG" id="ENOG502T4ZQ">
    <property type="taxonomic scope" value="Eukaryota"/>
</dbReference>
<sequence length="133" mass="14768">MSQHLTQITSLAEYVACIKVTAGKTILLAFWPGDSTSTQVIKALHKLLPRESYAQHEVVDAYCFDMYSLPELGTELEVTFVPMLMFFNDGVMDPIVWHEGVAMEGESVEKGVKRVVDRVKGAEIAGEGSDDDW</sequence>
<protein>
    <recommendedName>
        <fullName evidence="3">Thioredoxin domain-containing protein</fullName>
    </recommendedName>
</protein>
<gene>
    <name evidence="1" type="ORF">SETTUDRAFT_24034</name>
</gene>
<dbReference type="STRING" id="671987.R0JZQ2"/>
<dbReference type="HOGENOM" id="CLU_132207_0_0_1"/>
<organism evidence="1 2">
    <name type="scientific">Exserohilum turcicum (strain 28A)</name>
    <name type="common">Northern leaf blight fungus</name>
    <name type="synonym">Setosphaeria turcica</name>
    <dbReference type="NCBI Taxonomy" id="671987"/>
    <lineage>
        <taxon>Eukaryota</taxon>
        <taxon>Fungi</taxon>
        <taxon>Dikarya</taxon>
        <taxon>Ascomycota</taxon>
        <taxon>Pezizomycotina</taxon>
        <taxon>Dothideomycetes</taxon>
        <taxon>Pleosporomycetidae</taxon>
        <taxon>Pleosporales</taxon>
        <taxon>Pleosporineae</taxon>
        <taxon>Pleosporaceae</taxon>
        <taxon>Exserohilum</taxon>
    </lineage>
</organism>
<evidence type="ECO:0008006" key="3">
    <source>
        <dbReference type="Google" id="ProtNLM"/>
    </source>
</evidence>
<evidence type="ECO:0000313" key="1">
    <source>
        <dbReference type="EMBL" id="EOA81647.1"/>
    </source>
</evidence>
<name>R0JZQ2_EXST2</name>
<dbReference type="EMBL" id="KB908866">
    <property type="protein sequence ID" value="EOA81647.1"/>
    <property type="molecule type" value="Genomic_DNA"/>
</dbReference>
<dbReference type="OrthoDB" id="3729620at2759"/>
<evidence type="ECO:0000313" key="2">
    <source>
        <dbReference type="Proteomes" id="UP000016935"/>
    </source>
</evidence>
<reference evidence="1 2" key="2">
    <citation type="journal article" date="2013" name="PLoS Genet.">
        <title>Comparative genome structure, secondary metabolite, and effector coding capacity across Cochliobolus pathogens.</title>
        <authorList>
            <person name="Condon B.J."/>
            <person name="Leng Y."/>
            <person name="Wu D."/>
            <person name="Bushley K.E."/>
            <person name="Ohm R.A."/>
            <person name="Otillar R."/>
            <person name="Martin J."/>
            <person name="Schackwitz W."/>
            <person name="Grimwood J."/>
            <person name="MohdZainudin N."/>
            <person name="Xue C."/>
            <person name="Wang R."/>
            <person name="Manning V.A."/>
            <person name="Dhillon B."/>
            <person name="Tu Z.J."/>
            <person name="Steffenson B.J."/>
            <person name="Salamov A."/>
            <person name="Sun H."/>
            <person name="Lowry S."/>
            <person name="LaButti K."/>
            <person name="Han J."/>
            <person name="Copeland A."/>
            <person name="Lindquist E."/>
            <person name="Barry K."/>
            <person name="Schmutz J."/>
            <person name="Baker S.E."/>
            <person name="Ciuffetti L.M."/>
            <person name="Grigoriev I.V."/>
            <person name="Zhong S."/>
            <person name="Turgeon B.G."/>
        </authorList>
    </citation>
    <scope>NUCLEOTIDE SEQUENCE [LARGE SCALE GENOMIC DNA]</scope>
    <source>
        <strain evidence="2">28A</strain>
    </source>
</reference>
<dbReference type="RefSeq" id="XP_008030630.1">
    <property type="nucleotide sequence ID" value="XM_008032439.1"/>
</dbReference>
<accession>R0JZQ2</accession>
<reference evidence="1 2" key="1">
    <citation type="journal article" date="2012" name="PLoS Pathog.">
        <title>Diverse lifestyles and strategies of plant pathogenesis encoded in the genomes of eighteen Dothideomycetes fungi.</title>
        <authorList>
            <person name="Ohm R.A."/>
            <person name="Feau N."/>
            <person name="Henrissat B."/>
            <person name="Schoch C.L."/>
            <person name="Horwitz B.A."/>
            <person name="Barry K.W."/>
            <person name="Condon B.J."/>
            <person name="Copeland A.C."/>
            <person name="Dhillon B."/>
            <person name="Glaser F."/>
            <person name="Hesse C.N."/>
            <person name="Kosti I."/>
            <person name="LaButti K."/>
            <person name="Lindquist E.A."/>
            <person name="Lucas S."/>
            <person name="Salamov A.A."/>
            <person name="Bradshaw R.E."/>
            <person name="Ciuffetti L."/>
            <person name="Hamelin R.C."/>
            <person name="Kema G.H.J."/>
            <person name="Lawrence C."/>
            <person name="Scott J.A."/>
            <person name="Spatafora J.W."/>
            <person name="Turgeon B.G."/>
            <person name="de Wit P.J.G.M."/>
            <person name="Zhong S."/>
            <person name="Goodwin S.B."/>
            <person name="Grigoriev I.V."/>
        </authorList>
    </citation>
    <scope>NUCLEOTIDE SEQUENCE [LARGE SCALE GENOMIC DNA]</scope>
    <source>
        <strain evidence="2">28A</strain>
    </source>
</reference>
<keyword evidence="2" id="KW-1185">Reference proteome</keyword>
<dbReference type="AlphaFoldDB" id="R0JZQ2"/>
<proteinExistence type="predicted"/>
<dbReference type="GeneID" id="19402731"/>